<comment type="caution">
    <text evidence="11">The sequence shown here is derived from an EMBL/GenBank/DDBJ whole genome shotgun (WGS) entry which is preliminary data.</text>
</comment>
<dbReference type="HOGENOM" id="CLU_028723_5_3_9"/>
<dbReference type="InterPro" id="IPR036286">
    <property type="entry name" value="LexA/Signal_pep-like_sf"/>
</dbReference>
<evidence type="ECO:0000259" key="10">
    <source>
        <dbReference type="Pfam" id="PF10502"/>
    </source>
</evidence>
<keyword evidence="5 8" id="KW-0645">Protease</keyword>
<evidence type="ECO:0000256" key="8">
    <source>
        <dbReference type="RuleBase" id="RU003993"/>
    </source>
</evidence>
<dbReference type="Pfam" id="PF10502">
    <property type="entry name" value="Peptidase_S26"/>
    <property type="match status" value="1"/>
</dbReference>
<dbReference type="PROSITE" id="PS00760">
    <property type="entry name" value="SPASE_I_2"/>
    <property type="match status" value="1"/>
</dbReference>
<comment type="catalytic activity">
    <reaction evidence="1 8">
        <text>Cleavage of hydrophobic, N-terminal signal or leader sequences from secreted and periplasmic proteins.</text>
        <dbReference type="EC" id="3.4.21.89"/>
    </reaction>
</comment>
<evidence type="ECO:0000313" key="11">
    <source>
        <dbReference type="EMBL" id="CDD10065.1"/>
    </source>
</evidence>
<dbReference type="CDD" id="cd06530">
    <property type="entry name" value="S26_SPase_I"/>
    <property type="match status" value="1"/>
</dbReference>
<dbReference type="GO" id="GO:0004252">
    <property type="term" value="F:serine-type endopeptidase activity"/>
    <property type="evidence" value="ECO:0007669"/>
    <property type="project" value="InterPro"/>
</dbReference>
<keyword evidence="8" id="KW-1133">Transmembrane helix</keyword>
<dbReference type="InterPro" id="IPR000223">
    <property type="entry name" value="Pept_S26A_signal_pept_1"/>
</dbReference>
<dbReference type="PROSITE" id="PS00501">
    <property type="entry name" value="SPASE_I_1"/>
    <property type="match status" value="1"/>
</dbReference>
<dbReference type="SUPFAM" id="SSF51306">
    <property type="entry name" value="LexA/Signal peptidase"/>
    <property type="match status" value="1"/>
</dbReference>
<feature type="domain" description="Peptidase S26" evidence="10">
    <location>
        <begin position="15"/>
        <end position="174"/>
    </location>
</feature>
<evidence type="ECO:0000256" key="1">
    <source>
        <dbReference type="ARBA" id="ARBA00000677"/>
    </source>
</evidence>
<comment type="subcellular location">
    <subcellularLocation>
        <location evidence="2">Cell membrane</location>
        <topology evidence="2">Single-pass type II membrane protein</topology>
    </subcellularLocation>
    <subcellularLocation>
        <location evidence="9">Membrane</location>
        <topology evidence="9">Single-pass type II membrane protein</topology>
    </subcellularLocation>
</comment>
<dbReference type="InterPro" id="IPR019756">
    <property type="entry name" value="Pept_S26A_signal_pept_1_Ser-AS"/>
</dbReference>
<evidence type="ECO:0000256" key="2">
    <source>
        <dbReference type="ARBA" id="ARBA00004401"/>
    </source>
</evidence>
<dbReference type="Proteomes" id="UP000014937">
    <property type="component" value="Unassembled WGS sequence"/>
</dbReference>
<comment type="similarity">
    <text evidence="3 9">Belongs to the peptidase S26 family.</text>
</comment>
<keyword evidence="8" id="KW-0472">Membrane</keyword>
<feature type="active site" evidence="7">
    <location>
        <position position="44"/>
    </location>
</feature>
<feature type="active site" evidence="7">
    <location>
        <position position="87"/>
    </location>
</feature>
<evidence type="ECO:0000256" key="6">
    <source>
        <dbReference type="ARBA" id="ARBA00022801"/>
    </source>
</evidence>
<dbReference type="PROSITE" id="PS00761">
    <property type="entry name" value="SPASE_I_3"/>
    <property type="match status" value="1"/>
</dbReference>
<evidence type="ECO:0000256" key="9">
    <source>
        <dbReference type="RuleBase" id="RU362042"/>
    </source>
</evidence>
<dbReference type="NCBIfam" id="TIGR02227">
    <property type="entry name" value="sigpep_I_bact"/>
    <property type="match status" value="1"/>
</dbReference>
<dbReference type="PANTHER" id="PTHR43390:SF1">
    <property type="entry name" value="CHLOROPLAST PROCESSING PEPTIDASE"/>
    <property type="match status" value="1"/>
</dbReference>
<dbReference type="InterPro" id="IPR019533">
    <property type="entry name" value="Peptidase_S26"/>
</dbReference>
<dbReference type="GO" id="GO:0005886">
    <property type="term" value="C:plasma membrane"/>
    <property type="evidence" value="ECO:0007669"/>
    <property type="project" value="UniProtKB-SubCell"/>
</dbReference>
<keyword evidence="6 8" id="KW-0378">Hydrolase</keyword>
<dbReference type="InterPro" id="IPR019758">
    <property type="entry name" value="Pept_S26A_signal_pept_1_CS"/>
</dbReference>
<dbReference type="InterPro" id="IPR019757">
    <property type="entry name" value="Pept_S26A_signal_pept_1_Lys-AS"/>
</dbReference>
<feature type="transmembrane region" description="Helical" evidence="8">
    <location>
        <begin position="16"/>
        <end position="35"/>
    </location>
</feature>
<evidence type="ECO:0000256" key="7">
    <source>
        <dbReference type="PIRSR" id="PIRSR600223-1"/>
    </source>
</evidence>
<organism evidence="11">
    <name type="scientific">Phascolarctobacterium succinatutens CAG:287</name>
    <dbReference type="NCBI Taxonomy" id="1263101"/>
    <lineage>
        <taxon>Bacteria</taxon>
        <taxon>Bacillati</taxon>
        <taxon>Bacillota</taxon>
        <taxon>Negativicutes</taxon>
        <taxon>Acidaminococcales</taxon>
        <taxon>Acidaminococcaceae</taxon>
        <taxon>Phascolarctobacterium</taxon>
    </lineage>
</organism>
<dbReference type="RefSeq" id="WP_021720841.1">
    <property type="nucleotide sequence ID" value="NZ_FR892814.1"/>
</dbReference>
<evidence type="ECO:0000256" key="3">
    <source>
        <dbReference type="ARBA" id="ARBA00009370"/>
    </source>
</evidence>
<gene>
    <name evidence="11" type="ORF">BN587_01806</name>
</gene>
<protein>
    <recommendedName>
        <fullName evidence="4 8">Signal peptidase I</fullName>
        <ecNumber evidence="4 8">3.4.21.89</ecNumber>
    </recommendedName>
</protein>
<dbReference type="AlphaFoldDB" id="R6WL20"/>
<keyword evidence="8" id="KW-0812">Transmembrane</keyword>
<evidence type="ECO:0000256" key="5">
    <source>
        <dbReference type="ARBA" id="ARBA00022670"/>
    </source>
</evidence>
<dbReference type="Gene3D" id="2.10.109.10">
    <property type="entry name" value="Umud Fragment, subunit A"/>
    <property type="match status" value="1"/>
</dbReference>
<accession>R6WL20</accession>
<dbReference type="PRINTS" id="PR00727">
    <property type="entry name" value="LEADERPTASE"/>
</dbReference>
<evidence type="ECO:0000256" key="4">
    <source>
        <dbReference type="ARBA" id="ARBA00013208"/>
    </source>
</evidence>
<dbReference type="PANTHER" id="PTHR43390">
    <property type="entry name" value="SIGNAL PEPTIDASE I"/>
    <property type="match status" value="1"/>
</dbReference>
<dbReference type="GO" id="GO:0009003">
    <property type="term" value="F:signal peptidase activity"/>
    <property type="evidence" value="ECO:0007669"/>
    <property type="project" value="UniProtKB-EC"/>
</dbReference>
<dbReference type="EC" id="3.4.21.89" evidence="4 8"/>
<reference evidence="11" key="1">
    <citation type="submission" date="2012-11" db="EMBL/GenBank/DDBJ databases">
        <title>Dependencies among metagenomic species, viruses, plasmids and units of genetic variation.</title>
        <authorList>
            <person name="Nielsen H.B."/>
            <person name="Almeida M."/>
            <person name="Juncker A.S."/>
            <person name="Rasmussen S."/>
            <person name="Li J."/>
            <person name="Sunagawa S."/>
            <person name="Plichta D."/>
            <person name="Gautier L."/>
            <person name="Le Chatelier E."/>
            <person name="Peletier E."/>
            <person name="Bonde I."/>
            <person name="Nielsen T."/>
            <person name="Manichanh C."/>
            <person name="Arumugam M."/>
            <person name="Batto J."/>
            <person name="Santos M.B.Q.D."/>
            <person name="Blom N."/>
            <person name="Borruel N."/>
            <person name="Burgdorf K.S."/>
            <person name="Boumezbeur F."/>
            <person name="Casellas F."/>
            <person name="Dore J."/>
            <person name="Guarner F."/>
            <person name="Hansen T."/>
            <person name="Hildebrand F."/>
            <person name="Kaas R.S."/>
            <person name="Kennedy S."/>
            <person name="Kristiansen K."/>
            <person name="Kultima J.R."/>
            <person name="Leonard P."/>
            <person name="Levenez F."/>
            <person name="Lund O."/>
            <person name="Moumen B."/>
            <person name="Le Paslier D."/>
            <person name="Pons N."/>
            <person name="Pedersen O."/>
            <person name="Prifti E."/>
            <person name="Qin J."/>
            <person name="Raes J."/>
            <person name="Tap J."/>
            <person name="Tims S."/>
            <person name="Ussery D.W."/>
            <person name="Yamada T."/>
            <person name="MetaHit consortium"/>
            <person name="Renault P."/>
            <person name="Sicheritz-Ponten T."/>
            <person name="Bork P."/>
            <person name="Wang J."/>
            <person name="Brunak S."/>
            <person name="Ehrlich S.D."/>
        </authorList>
    </citation>
    <scope>NUCLEOTIDE SEQUENCE [LARGE SCALE GENOMIC DNA]</scope>
</reference>
<dbReference type="EMBL" id="CBGL010000020">
    <property type="protein sequence ID" value="CDD10065.1"/>
    <property type="molecule type" value="Genomic_DNA"/>
</dbReference>
<dbReference type="GO" id="GO:0006465">
    <property type="term" value="P:signal peptide processing"/>
    <property type="evidence" value="ECO:0007669"/>
    <property type="project" value="InterPro"/>
</dbReference>
<proteinExistence type="inferred from homology"/>
<sequence>MSKKSETSWQDSASDWLVSIIIAVALAFCIRTFLVEPYMVEGSSMYPTLVNHERLVVDKLSYFVTDPKKGEIVVFRFPKDQTRDFIKRVIAVGGDTVEMQQGKVFVNGKQLNETYIYHNDPKGKNISDYRKVVVPKDTIFVLGDNRNNSEDSRFADVGFVPLKLVKGRALVAFWPLDKMRVLKADAGMGE</sequence>
<name>R6WL20_9FIRM</name>